<proteinExistence type="predicted"/>
<dbReference type="PANTHER" id="PTHR35099:SF2">
    <property type="entry name" value="OS02G0182700 PROTEIN"/>
    <property type="match status" value="1"/>
</dbReference>
<comment type="caution">
    <text evidence="3">The sequence shown here is derived from an EMBL/GenBank/DDBJ whole genome shotgun (WGS) entry which is preliminary data.</text>
</comment>
<name>A0A4V3WQ47_CAMSN</name>
<evidence type="ECO:0000313" key="4">
    <source>
        <dbReference type="Proteomes" id="UP000306102"/>
    </source>
</evidence>
<gene>
    <name evidence="3" type="ORF">TEA_027520</name>
</gene>
<sequence length="279" mass="30487">MSDNDEDWVGAAMSDESMAAELLVRLRRAKPPPPPPPPPSALPFKWSVRQPRSRPMMLNKKLIPRASPSTPLSWSGATSVSGVAAAAAADGSEESSQLPLNRPDATRSKVSGKNGTTNKRWGRKKKTLDELKEEEILLLGERRHLKKEIAELCVNLEKERARNESLKRLKTGSHIAYHFSLTELDLASHSAVKGVATVASEEAIPNQIQQIAAAFCDPIPSILPPDVKIDNHDAEQQPAMLNGSSKLQQEAMNWENNFVVPDLNLSLEDANSEALLGVN</sequence>
<evidence type="ECO:0008006" key="5">
    <source>
        <dbReference type="Google" id="ProtNLM"/>
    </source>
</evidence>
<evidence type="ECO:0000313" key="3">
    <source>
        <dbReference type="EMBL" id="THG18897.1"/>
    </source>
</evidence>
<evidence type="ECO:0000256" key="2">
    <source>
        <dbReference type="SAM" id="MobiDB-lite"/>
    </source>
</evidence>
<accession>A0A4V3WQ47</accession>
<dbReference type="EMBL" id="SDRB02002779">
    <property type="protein sequence ID" value="THG18897.1"/>
    <property type="molecule type" value="Genomic_DNA"/>
</dbReference>
<organism evidence="3 4">
    <name type="scientific">Camellia sinensis var. sinensis</name>
    <name type="common">China tea</name>
    <dbReference type="NCBI Taxonomy" id="542762"/>
    <lineage>
        <taxon>Eukaryota</taxon>
        <taxon>Viridiplantae</taxon>
        <taxon>Streptophyta</taxon>
        <taxon>Embryophyta</taxon>
        <taxon>Tracheophyta</taxon>
        <taxon>Spermatophyta</taxon>
        <taxon>Magnoliopsida</taxon>
        <taxon>eudicotyledons</taxon>
        <taxon>Gunneridae</taxon>
        <taxon>Pentapetalae</taxon>
        <taxon>asterids</taxon>
        <taxon>Ericales</taxon>
        <taxon>Theaceae</taxon>
        <taxon>Camellia</taxon>
    </lineage>
</organism>
<protein>
    <recommendedName>
        <fullName evidence="5">BZIP domain-containing protein</fullName>
    </recommendedName>
</protein>
<dbReference type="Proteomes" id="UP000306102">
    <property type="component" value="Unassembled WGS sequence"/>
</dbReference>
<feature type="coiled-coil region" evidence="1">
    <location>
        <begin position="128"/>
        <end position="169"/>
    </location>
</feature>
<keyword evidence="1" id="KW-0175">Coiled coil</keyword>
<feature type="compositionally biased region" description="Low complexity" evidence="2">
    <location>
        <begin position="73"/>
        <end position="96"/>
    </location>
</feature>
<dbReference type="PANTHER" id="PTHR35099">
    <property type="entry name" value="OS02G0182700 PROTEIN"/>
    <property type="match status" value="1"/>
</dbReference>
<feature type="compositionally biased region" description="Polar residues" evidence="2">
    <location>
        <begin position="108"/>
        <end position="119"/>
    </location>
</feature>
<keyword evidence="4" id="KW-1185">Reference proteome</keyword>
<dbReference type="AlphaFoldDB" id="A0A4V3WQ47"/>
<evidence type="ECO:0000256" key="1">
    <source>
        <dbReference type="SAM" id="Coils"/>
    </source>
</evidence>
<feature type="region of interest" description="Disordered" evidence="2">
    <location>
        <begin position="53"/>
        <end position="123"/>
    </location>
</feature>
<reference evidence="3 4" key="1">
    <citation type="journal article" date="2018" name="Proc. Natl. Acad. Sci. U.S.A.">
        <title>Draft genome sequence of Camellia sinensis var. sinensis provides insights into the evolution of the tea genome and tea quality.</title>
        <authorList>
            <person name="Wei C."/>
            <person name="Yang H."/>
            <person name="Wang S."/>
            <person name="Zhao J."/>
            <person name="Liu C."/>
            <person name="Gao L."/>
            <person name="Xia E."/>
            <person name="Lu Y."/>
            <person name="Tai Y."/>
            <person name="She G."/>
            <person name="Sun J."/>
            <person name="Cao H."/>
            <person name="Tong W."/>
            <person name="Gao Q."/>
            <person name="Li Y."/>
            <person name="Deng W."/>
            <person name="Jiang X."/>
            <person name="Wang W."/>
            <person name="Chen Q."/>
            <person name="Zhang S."/>
            <person name="Li H."/>
            <person name="Wu J."/>
            <person name="Wang P."/>
            <person name="Li P."/>
            <person name="Shi C."/>
            <person name="Zheng F."/>
            <person name="Jian J."/>
            <person name="Huang B."/>
            <person name="Shan D."/>
            <person name="Shi M."/>
            <person name="Fang C."/>
            <person name="Yue Y."/>
            <person name="Li F."/>
            <person name="Li D."/>
            <person name="Wei S."/>
            <person name="Han B."/>
            <person name="Jiang C."/>
            <person name="Yin Y."/>
            <person name="Xia T."/>
            <person name="Zhang Z."/>
            <person name="Bennetzen J.L."/>
            <person name="Zhao S."/>
            <person name="Wan X."/>
        </authorList>
    </citation>
    <scope>NUCLEOTIDE SEQUENCE [LARGE SCALE GENOMIC DNA]</scope>
    <source>
        <strain evidence="4">cv. Shuchazao</strain>
        <tissue evidence="3">Leaf</tissue>
    </source>
</reference>